<dbReference type="AlphaFoldDB" id="A0A9D2L684"/>
<evidence type="ECO:0000313" key="1">
    <source>
        <dbReference type="EMBL" id="HJB06655.1"/>
    </source>
</evidence>
<name>A0A9D2L684_9FIRM</name>
<accession>A0A9D2L684</accession>
<dbReference type="Proteomes" id="UP000886804">
    <property type="component" value="Unassembled WGS sequence"/>
</dbReference>
<sequence length="58" mass="6804">MLKIGARYKRWRQVGAHRAYRMCHVLEKTERGWLIDCGDGSRREISEKEAAELEEVKG</sequence>
<gene>
    <name evidence="1" type="ORF">H9716_02180</name>
</gene>
<protein>
    <submittedName>
        <fullName evidence="1">Uncharacterized protein</fullName>
    </submittedName>
</protein>
<reference evidence="1" key="2">
    <citation type="submission" date="2021-04" db="EMBL/GenBank/DDBJ databases">
        <authorList>
            <person name="Gilroy R."/>
        </authorList>
    </citation>
    <scope>NUCLEOTIDE SEQUENCE</scope>
    <source>
        <strain evidence="1">CHK188-4685</strain>
    </source>
</reference>
<organism evidence="1 2">
    <name type="scientific">Candidatus Enterocloster faecavium</name>
    <dbReference type="NCBI Taxonomy" id="2838560"/>
    <lineage>
        <taxon>Bacteria</taxon>
        <taxon>Bacillati</taxon>
        <taxon>Bacillota</taxon>
        <taxon>Clostridia</taxon>
        <taxon>Lachnospirales</taxon>
        <taxon>Lachnospiraceae</taxon>
        <taxon>Enterocloster</taxon>
    </lineage>
</organism>
<reference evidence="1" key="1">
    <citation type="journal article" date="2021" name="PeerJ">
        <title>Extensive microbial diversity within the chicken gut microbiome revealed by metagenomics and culture.</title>
        <authorList>
            <person name="Gilroy R."/>
            <person name="Ravi A."/>
            <person name="Getino M."/>
            <person name="Pursley I."/>
            <person name="Horton D.L."/>
            <person name="Alikhan N.F."/>
            <person name="Baker D."/>
            <person name="Gharbi K."/>
            <person name="Hall N."/>
            <person name="Watson M."/>
            <person name="Adriaenssens E.M."/>
            <person name="Foster-Nyarko E."/>
            <person name="Jarju S."/>
            <person name="Secka A."/>
            <person name="Antonio M."/>
            <person name="Oren A."/>
            <person name="Chaudhuri R.R."/>
            <person name="La Ragione R."/>
            <person name="Hildebrand F."/>
            <person name="Pallen M.J."/>
        </authorList>
    </citation>
    <scope>NUCLEOTIDE SEQUENCE</scope>
    <source>
        <strain evidence="1">CHK188-4685</strain>
    </source>
</reference>
<comment type="caution">
    <text evidence="1">The sequence shown here is derived from an EMBL/GenBank/DDBJ whole genome shotgun (WGS) entry which is preliminary data.</text>
</comment>
<evidence type="ECO:0000313" key="2">
    <source>
        <dbReference type="Proteomes" id="UP000886804"/>
    </source>
</evidence>
<dbReference type="EMBL" id="DWYS01000028">
    <property type="protein sequence ID" value="HJB06655.1"/>
    <property type="molecule type" value="Genomic_DNA"/>
</dbReference>
<proteinExistence type="predicted"/>